<dbReference type="AlphaFoldDB" id="A0A6A5SR89"/>
<sequence length="213" mass="24325">MRDLICTHYIASHYPLVVSKMVFDEAESLLIPDSSLHLKQQHYAQTSLTGPEFLAEMVETLYETFPVLLHNTPHRATRSFLFRDPFGTSFTPSQHVRTIMVVVNSAGYYDSPESSTRGALGLQTWVVDCLRFLEGMVSKKCKIVVQVTETWKCLKKVLVYVGLRLSIMRDMGFAVEVLDRDRVVEWEGAGLLQAKMRAKMIFVSWLGMNRSRT</sequence>
<reference evidence="1" key="1">
    <citation type="journal article" date="2020" name="Stud. Mycol.">
        <title>101 Dothideomycetes genomes: a test case for predicting lifestyles and emergence of pathogens.</title>
        <authorList>
            <person name="Haridas S."/>
            <person name="Albert R."/>
            <person name="Binder M."/>
            <person name="Bloem J."/>
            <person name="Labutti K."/>
            <person name="Salamov A."/>
            <person name="Andreopoulos B."/>
            <person name="Baker S."/>
            <person name="Barry K."/>
            <person name="Bills G."/>
            <person name="Bluhm B."/>
            <person name="Cannon C."/>
            <person name="Castanera R."/>
            <person name="Culley D."/>
            <person name="Daum C."/>
            <person name="Ezra D."/>
            <person name="Gonzalez J."/>
            <person name="Henrissat B."/>
            <person name="Kuo A."/>
            <person name="Liang C."/>
            <person name="Lipzen A."/>
            <person name="Lutzoni F."/>
            <person name="Magnuson J."/>
            <person name="Mondo S."/>
            <person name="Nolan M."/>
            <person name="Ohm R."/>
            <person name="Pangilinan J."/>
            <person name="Park H.-J."/>
            <person name="Ramirez L."/>
            <person name="Alfaro M."/>
            <person name="Sun H."/>
            <person name="Tritt A."/>
            <person name="Yoshinaga Y."/>
            <person name="Zwiers L.-H."/>
            <person name="Turgeon B."/>
            <person name="Goodwin S."/>
            <person name="Spatafora J."/>
            <person name="Crous P."/>
            <person name="Grigoriev I."/>
        </authorList>
    </citation>
    <scope>NUCLEOTIDE SEQUENCE</scope>
    <source>
        <strain evidence="1">CBS 161.51</strain>
    </source>
</reference>
<evidence type="ECO:0000313" key="2">
    <source>
        <dbReference type="Proteomes" id="UP000800038"/>
    </source>
</evidence>
<name>A0A6A5SR89_9PLEO</name>
<accession>A0A6A5SR89</accession>
<organism evidence="1 2">
    <name type="scientific">Clathrospora elynae</name>
    <dbReference type="NCBI Taxonomy" id="706981"/>
    <lineage>
        <taxon>Eukaryota</taxon>
        <taxon>Fungi</taxon>
        <taxon>Dikarya</taxon>
        <taxon>Ascomycota</taxon>
        <taxon>Pezizomycotina</taxon>
        <taxon>Dothideomycetes</taxon>
        <taxon>Pleosporomycetidae</taxon>
        <taxon>Pleosporales</taxon>
        <taxon>Diademaceae</taxon>
        <taxon>Clathrospora</taxon>
    </lineage>
</organism>
<proteinExistence type="predicted"/>
<protein>
    <submittedName>
        <fullName evidence="1">Uncharacterized protein</fullName>
    </submittedName>
</protein>
<gene>
    <name evidence="1" type="ORF">EJ02DRAFT_454582</name>
</gene>
<evidence type="ECO:0000313" key="1">
    <source>
        <dbReference type="EMBL" id="KAF1942079.1"/>
    </source>
</evidence>
<dbReference type="EMBL" id="ML976039">
    <property type="protein sequence ID" value="KAF1942079.1"/>
    <property type="molecule type" value="Genomic_DNA"/>
</dbReference>
<keyword evidence="2" id="KW-1185">Reference proteome</keyword>
<dbReference type="Proteomes" id="UP000800038">
    <property type="component" value="Unassembled WGS sequence"/>
</dbReference>